<dbReference type="InterPro" id="IPR013757">
    <property type="entry name" value="Topo_IIA_A_a_sf"/>
</dbReference>
<evidence type="ECO:0000256" key="5">
    <source>
        <dbReference type="ARBA" id="ARBA00023029"/>
    </source>
</evidence>
<dbReference type="EC" id="5.6.2.2" evidence="8"/>
<dbReference type="InterPro" id="IPR002205">
    <property type="entry name" value="Topo_IIA_dom_A"/>
</dbReference>
<name>A0ABT3QGP7_9PROT</name>
<proteinExistence type="inferred from homology"/>
<dbReference type="InterPro" id="IPR035516">
    <property type="entry name" value="Gyrase/topoIV_suA_C"/>
</dbReference>
<feature type="region of interest" description="Disordered" evidence="10">
    <location>
        <begin position="910"/>
        <end position="941"/>
    </location>
</feature>
<comment type="miscellaneous">
    <text evidence="8">Few gyrases are as efficient as E.coli at forming negative supercoils. Not all organisms have 2 type II topoisomerases; in organisms with a single type II topoisomerase this enzyme also has to decatenate newly replicated chromosomes.</text>
</comment>
<dbReference type="InterPro" id="IPR050220">
    <property type="entry name" value="Type_II_DNA_Topoisomerases"/>
</dbReference>
<dbReference type="Gene3D" id="2.120.10.90">
    <property type="entry name" value="DNA gyrase/topoisomerase IV, subunit A, C-terminal"/>
    <property type="match status" value="1"/>
</dbReference>
<dbReference type="Gene3D" id="1.10.268.10">
    <property type="entry name" value="Topoisomerase, domain 3"/>
    <property type="match status" value="1"/>
</dbReference>
<dbReference type="EMBL" id="JAPIUZ010000006">
    <property type="protein sequence ID" value="MCX2564459.1"/>
    <property type="molecule type" value="Genomic_DNA"/>
</dbReference>
<evidence type="ECO:0000256" key="1">
    <source>
        <dbReference type="ARBA" id="ARBA00000185"/>
    </source>
</evidence>
<dbReference type="InterPro" id="IPR005743">
    <property type="entry name" value="GyrA"/>
</dbReference>
<evidence type="ECO:0000313" key="13">
    <source>
        <dbReference type="Proteomes" id="UP001301152"/>
    </source>
</evidence>
<dbReference type="NCBIfam" id="NF004043">
    <property type="entry name" value="PRK05560.1"/>
    <property type="match status" value="1"/>
</dbReference>
<evidence type="ECO:0000256" key="10">
    <source>
        <dbReference type="SAM" id="MobiDB-lite"/>
    </source>
</evidence>
<dbReference type="Gene3D" id="3.90.199.10">
    <property type="entry name" value="Topoisomerase II, domain 5"/>
    <property type="match status" value="1"/>
</dbReference>
<dbReference type="NCBIfam" id="TIGR01063">
    <property type="entry name" value="gyrA"/>
    <property type="match status" value="1"/>
</dbReference>
<dbReference type="SUPFAM" id="SSF101904">
    <property type="entry name" value="GyrA/ParC C-terminal domain-like"/>
    <property type="match status" value="1"/>
</dbReference>
<dbReference type="InterPro" id="IPR013758">
    <property type="entry name" value="Topo_IIA_A/C_ab"/>
</dbReference>
<comment type="subunit">
    <text evidence="8">Heterotetramer, composed of two GyrA and two GyrB chains. In the heterotetramer, GyrA contains the active site tyrosine that forms a transient covalent intermediate with DNA, while GyrB binds cofactors and catalyzes ATP hydrolysis.</text>
</comment>
<dbReference type="CDD" id="cd00187">
    <property type="entry name" value="TOP4c"/>
    <property type="match status" value="1"/>
</dbReference>
<dbReference type="InterPro" id="IPR013760">
    <property type="entry name" value="Topo_IIA-like_dom_sf"/>
</dbReference>
<feature type="active site" description="O-(5'-phospho-DNA)-tyrosine intermediate" evidence="8 9">
    <location>
        <position position="130"/>
    </location>
</feature>
<feature type="compositionally biased region" description="Low complexity" evidence="10">
    <location>
        <begin position="922"/>
        <end position="941"/>
    </location>
</feature>
<keyword evidence="6 8" id="KW-0238">DNA-binding</keyword>
<feature type="compositionally biased region" description="Acidic residues" evidence="10">
    <location>
        <begin position="912"/>
        <end position="921"/>
    </location>
</feature>
<dbReference type="PANTHER" id="PTHR43493">
    <property type="entry name" value="DNA GYRASE/TOPOISOMERASE SUBUNIT A"/>
    <property type="match status" value="1"/>
</dbReference>
<feature type="short sequence motif" description="GyrA-box" evidence="8">
    <location>
        <begin position="558"/>
        <end position="564"/>
    </location>
</feature>
<dbReference type="SMART" id="SM00434">
    <property type="entry name" value="TOP4c"/>
    <property type="match status" value="1"/>
</dbReference>
<evidence type="ECO:0000256" key="8">
    <source>
        <dbReference type="HAMAP-Rule" id="MF_01897"/>
    </source>
</evidence>
<dbReference type="PROSITE" id="PS52040">
    <property type="entry name" value="TOPO_IIA"/>
    <property type="match status" value="1"/>
</dbReference>
<keyword evidence="13" id="KW-1185">Reference proteome</keyword>
<dbReference type="HAMAP" id="MF_01897">
    <property type="entry name" value="GyrA"/>
    <property type="match status" value="1"/>
</dbReference>
<gene>
    <name evidence="8 12" type="primary">gyrA</name>
    <name evidence="12" type="ORF">OQ497_10890</name>
</gene>
<keyword evidence="8" id="KW-0963">Cytoplasm</keyword>
<dbReference type="GO" id="GO:0003918">
    <property type="term" value="F:DNA topoisomerase type II (double strand cut, ATP-hydrolyzing) activity"/>
    <property type="evidence" value="ECO:0007669"/>
    <property type="project" value="UniProtKB-EC"/>
</dbReference>
<evidence type="ECO:0000256" key="3">
    <source>
        <dbReference type="ARBA" id="ARBA00022741"/>
    </source>
</evidence>
<comment type="catalytic activity">
    <reaction evidence="1 8 9">
        <text>ATP-dependent breakage, passage and rejoining of double-stranded DNA.</text>
        <dbReference type="EC" id="5.6.2.2"/>
    </reaction>
</comment>
<comment type="subcellular location">
    <subcellularLocation>
        <location evidence="8">Cytoplasm</location>
    </subcellularLocation>
</comment>
<dbReference type="Gene3D" id="3.30.1360.40">
    <property type="match status" value="1"/>
</dbReference>
<reference evidence="12 13" key="1">
    <citation type="submission" date="2022-11" db="EMBL/GenBank/DDBJ databases">
        <title>Genome sequencing of Acetobacter type strain.</title>
        <authorList>
            <person name="Heo J."/>
            <person name="Lee D."/>
            <person name="Han B.-H."/>
            <person name="Hong S.-B."/>
            <person name="Kwon S.-W."/>
        </authorList>
    </citation>
    <scope>NUCLEOTIDE SEQUENCE [LARGE SCALE GENOMIC DNA]</scope>
    <source>
        <strain evidence="12 13">KACC 21253</strain>
    </source>
</reference>
<dbReference type="PANTHER" id="PTHR43493:SF5">
    <property type="entry name" value="DNA GYRASE SUBUNIT A, CHLOROPLASTIC_MITOCHONDRIAL"/>
    <property type="match status" value="1"/>
</dbReference>
<sequence>MTDTPDHPGSPEPSALLPVTIEEEMRSSYLAYAMSVIVSRALPDVRDGLKPVHRRILYAMHESGFTHDKPYRKSARAVGEVMGKYHPHGDSSIYDAMVRMAQSWSMRVRLIDGQGNFGSVDGDSPAAMRYTEARLARASTFLLEDIDRDTVDFQPNYDESEQEPTVLPAAFPNLLINGATGIAVGMATNIPPHNPAEVIDATLALITNPAMELEELMTYIPGPDFPTGGIILGRSGIRNAFATGRGAVIIRARAEIEEIRKDRKAIIITEIPYQVNKATLQERIAELVRNKQVEGVADIRDESDRSGMRVVIEVKRDATPEVVLNQLYRFTQLQTSFGVNMLALDGGQPRLMGLKDVLTAFIAFREEVILRRSRFELNKARDRGHILVGLVIAVANIDAVIALIRGAPDAAAARAALMEARWDASEVAPLLELIHDDGNQIVDGKVWLTEAQARGILELRLQRLTGLERERIQKELSDVAIRINELLEIIGSHVRRMEVLHDELMLARAEVATPRATEISDYAGDQDDESLIEPGQMVVTITRDGFIKRTPLDVFRAQNRGGRGRTGAGTRGDDIVVRSFNAHTHQWVMFFSSGGKAYREKVWRLPEASPTAKGRALVNLLPDLGTDTITAVLPLPHDEELWEALHLVFATASGGVRRNRLSDFRNIRVSGLIAMKLDEGDSLIGVATCREGQDVFLATRNARCIRFQITDETVRVFAGRGSSGVRGIKLGKNDRVISLSVLNHVEASVEERSAYLRMANAKRRAENAAELTDEEDADLVVQDKEEEEEGSQSLNLLTPERFAELEEAEEILLTVSDGGFGRRSSAYDYRVSGRGGQGFTNMTFSANKRGSEVAATLQVLNGTDVMLVTDAGRLIRVPVDQVRVMARQASGVTLFRLNENERVTSVFPVIDDGNEESESSDEASSAPVSSAPDSDAAGQEG</sequence>
<feature type="domain" description="Topo IIA-type catalytic" evidence="11">
    <location>
        <begin position="42"/>
        <end position="531"/>
    </location>
</feature>
<dbReference type="Pfam" id="PF03989">
    <property type="entry name" value="DNA_gyraseA_C"/>
    <property type="match status" value="6"/>
</dbReference>
<keyword evidence="7 8" id="KW-0413">Isomerase</keyword>
<keyword evidence="4 8" id="KW-0067">ATP-binding</keyword>
<evidence type="ECO:0000259" key="11">
    <source>
        <dbReference type="PROSITE" id="PS52040"/>
    </source>
</evidence>
<dbReference type="InterPro" id="IPR006691">
    <property type="entry name" value="GyrA/parC_rep"/>
</dbReference>
<comment type="similarity">
    <text evidence="2 8">Belongs to the type II topoisomerase GyrA/ParC subunit family.</text>
</comment>
<evidence type="ECO:0000256" key="9">
    <source>
        <dbReference type="PROSITE-ProRule" id="PRU01384"/>
    </source>
</evidence>
<evidence type="ECO:0000256" key="2">
    <source>
        <dbReference type="ARBA" id="ARBA00008263"/>
    </source>
</evidence>
<dbReference type="Pfam" id="PF00521">
    <property type="entry name" value="DNA_topoisoIV"/>
    <property type="match status" value="1"/>
</dbReference>
<keyword evidence="5 8" id="KW-0799">Topoisomerase</keyword>
<comment type="caution">
    <text evidence="12">The sequence shown here is derived from an EMBL/GenBank/DDBJ whole genome shotgun (WGS) entry which is preliminary data.</text>
</comment>
<dbReference type="SUPFAM" id="SSF56719">
    <property type="entry name" value="Type II DNA topoisomerase"/>
    <property type="match status" value="1"/>
</dbReference>
<dbReference type="NCBIfam" id="NF004044">
    <property type="entry name" value="PRK05561.1"/>
    <property type="match status" value="1"/>
</dbReference>
<organism evidence="12 13">
    <name type="scientific">Acetobacter thailandicus</name>
    <dbReference type="NCBI Taxonomy" id="1502842"/>
    <lineage>
        <taxon>Bacteria</taxon>
        <taxon>Pseudomonadati</taxon>
        <taxon>Pseudomonadota</taxon>
        <taxon>Alphaproteobacteria</taxon>
        <taxon>Acetobacterales</taxon>
        <taxon>Acetobacteraceae</taxon>
        <taxon>Acetobacter</taxon>
    </lineage>
</organism>
<evidence type="ECO:0000256" key="4">
    <source>
        <dbReference type="ARBA" id="ARBA00022840"/>
    </source>
</evidence>
<accession>A0ABT3QGP7</accession>
<keyword evidence="3 8" id="KW-0547">Nucleotide-binding</keyword>
<dbReference type="Proteomes" id="UP001301152">
    <property type="component" value="Unassembled WGS sequence"/>
</dbReference>
<comment type="function">
    <text evidence="8">A type II topoisomerase that negatively supercoils closed circular double-stranded (ds) DNA in an ATP-dependent manner to modulate DNA topology and maintain chromosomes in an underwound state. Negative supercoiling favors strand separation, and DNA replication, transcription, recombination and repair, all of which involve strand separation. Also able to catalyze the interconversion of other topological isomers of dsDNA rings, including catenanes and knotted rings. Type II topoisomerases break and join 2 DNA strands simultaneously in an ATP-dependent manner.</text>
</comment>
<evidence type="ECO:0000256" key="6">
    <source>
        <dbReference type="ARBA" id="ARBA00023125"/>
    </source>
</evidence>
<evidence type="ECO:0000313" key="12">
    <source>
        <dbReference type="EMBL" id="MCX2564459.1"/>
    </source>
</evidence>
<evidence type="ECO:0000256" key="7">
    <source>
        <dbReference type="ARBA" id="ARBA00023235"/>
    </source>
</evidence>
<protein>
    <recommendedName>
        <fullName evidence="8">DNA gyrase subunit A</fullName>
        <ecNumber evidence="8">5.6.2.2</ecNumber>
    </recommendedName>
</protein>